<name>A0A7S3JNE8_9STRA</name>
<reference evidence="1" key="1">
    <citation type="submission" date="2021-01" db="EMBL/GenBank/DDBJ databases">
        <authorList>
            <person name="Corre E."/>
            <person name="Pelletier E."/>
            <person name="Niang G."/>
            <person name="Scheremetjew M."/>
            <person name="Finn R."/>
            <person name="Kale V."/>
            <person name="Holt S."/>
            <person name="Cochrane G."/>
            <person name="Meng A."/>
            <person name="Brown T."/>
            <person name="Cohen L."/>
        </authorList>
    </citation>
    <scope>NUCLEOTIDE SEQUENCE</scope>
    <source>
        <strain evidence="1">CCMP1510</strain>
    </source>
</reference>
<sequence>MVLLVRNMFRIFLFLTIKELNSKKEEEQKRFLILSRQRGGSHFLRSLLHTQDSQICVVSQKEKINKEDVHGRCGNKTLWTACMDDAFDQVIEKYRPHSKDSKPAQAIGFTLHHHQIWCQTLGIMKFDACISELAYYCKERSIKIIHLVRETVLMMVSSVYLSKLLPKHTSSTTNATVAQKEHEFAKKNLMPLSEQVKRDILRIEQEFDTVHRQVSKIMNTNISSNGEYRYVSYESLLDHRIRESILRDTFKFLGLKVNRKVIRSQFEAQRFLELHPTTCKSRLKDWKTNKQNLMKSTRKACRNLDLILEANKQQKHQATTSPSSFLRLFF</sequence>
<gene>
    <name evidence="1" type="ORF">ALAG00032_LOCUS635</name>
</gene>
<dbReference type="AlphaFoldDB" id="A0A7S3JNE8"/>
<dbReference type="Gene3D" id="3.40.50.300">
    <property type="entry name" value="P-loop containing nucleotide triphosphate hydrolases"/>
    <property type="match status" value="1"/>
</dbReference>
<organism evidence="1">
    <name type="scientific">Aureoumbra lagunensis</name>
    <dbReference type="NCBI Taxonomy" id="44058"/>
    <lineage>
        <taxon>Eukaryota</taxon>
        <taxon>Sar</taxon>
        <taxon>Stramenopiles</taxon>
        <taxon>Ochrophyta</taxon>
        <taxon>Pelagophyceae</taxon>
        <taxon>Pelagomonadales</taxon>
        <taxon>Aureoumbra</taxon>
    </lineage>
</organism>
<proteinExistence type="predicted"/>
<accession>A0A7S3JNE8</accession>
<dbReference type="EMBL" id="HBIJ01000865">
    <property type="protein sequence ID" value="CAE0359906.1"/>
    <property type="molecule type" value="Transcribed_RNA"/>
</dbReference>
<evidence type="ECO:0000313" key="1">
    <source>
        <dbReference type="EMBL" id="CAE0359906.1"/>
    </source>
</evidence>
<dbReference type="SUPFAM" id="SSF52540">
    <property type="entry name" value="P-loop containing nucleoside triphosphate hydrolases"/>
    <property type="match status" value="1"/>
</dbReference>
<protein>
    <submittedName>
        <fullName evidence="1">Uncharacterized protein</fullName>
    </submittedName>
</protein>
<dbReference type="InterPro" id="IPR027417">
    <property type="entry name" value="P-loop_NTPase"/>
</dbReference>